<dbReference type="PROSITE" id="PS50801">
    <property type="entry name" value="STAS"/>
    <property type="match status" value="1"/>
</dbReference>
<sequence>MSEPHILTTALQFASTDAGKAGVLTVKGTLDYTTYQLAMEFFDQAFARFGPDLVVNLLETDFLDSRATGLLVSCWKRAEEEGGRLSLVAVEQGTTRVLWITGVVSRIPVFPTVEAALTAPSSGLTAPSSGLTGTTTGTTTADTTPSDTTPSNVTPSGVTTADAAAPFLSVTDPTMTE</sequence>
<dbReference type="SUPFAM" id="SSF52091">
    <property type="entry name" value="SpoIIaa-like"/>
    <property type="match status" value="1"/>
</dbReference>
<dbReference type="PANTHER" id="PTHR33495:SF2">
    <property type="entry name" value="ANTI-SIGMA FACTOR ANTAGONIST TM_1081-RELATED"/>
    <property type="match status" value="1"/>
</dbReference>
<comment type="caution">
    <text evidence="5">The sequence shown here is derived from an EMBL/GenBank/DDBJ whole genome shotgun (WGS) entry which is preliminary data.</text>
</comment>
<keyword evidence="6" id="KW-1185">Reference proteome</keyword>
<dbReference type="EMBL" id="BOOI01000012">
    <property type="protein sequence ID" value="GIH83200.1"/>
    <property type="molecule type" value="Genomic_DNA"/>
</dbReference>
<proteinExistence type="inferred from homology"/>
<dbReference type="CDD" id="cd07043">
    <property type="entry name" value="STAS_anti-anti-sigma_factors"/>
    <property type="match status" value="1"/>
</dbReference>
<evidence type="ECO:0000313" key="6">
    <source>
        <dbReference type="Proteomes" id="UP000655044"/>
    </source>
</evidence>
<evidence type="ECO:0000256" key="3">
    <source>
        <dbReference type="SAM" id="MobiDB-lite"/>
    </source>
</evidence>
<dbReference type="NCBIfam" id="TIGR00377">
    <property type="entry name" value="ant_ant_sig"/>
    <property type="match status" value="1"/>
</dbReference>
<dbReference type="AlphaFoldDB" id="A0A8J3RYZ6"/>
<evidence type="ECO:0000256" key="1">
    <source>
        <dbReference type="ARBA" id="ARBA00009013"/>
    </source>
</evidence>
<feature type="domain" description="STAS" evidence="4">
    <location>
        <begin position="23"/>
        <end position="120"/>
    </location>
</feature>
<dbReference type="PANTHER" id="PTHR33495">
    <property type="entry name" value="ANTI-SIGMA FACTOR ANTAGONIST TM_1081-RELATED-RELATED"/>
    <property type="match status" value="1"/>
</dbReference>
<gene>
    <name evidence="5" type="ORF">Pro02_16080</name>
</gene>
<protein>
    <recommendedName>
        <fullName evidence="2">Anti-sigma factor antagonist</fullName>
    </recommendedName>
</protein>
<dbReference type="InterPro" id="IPR003658">
    <property type="entry name" value="Anti-sigma_ant"/>
</dbReference>
<dbReference type="GO" id="GO:0043856">
    <property type="term" value="F:anti-sigma factor antagonist activity"/>
    <property type="evidence" value="ECO:0007669"/>
    <property type="project" value="InterPro"/>
</dbReference>
<evidence type="ECO:0000256" key="2">
    <source>
        <dbReference type="RuleBase" id="RU003749"/>
    </source>
</evidence>
<name>A0A8J3RYZ6_PLARO</name>
<reference evidence="5" key="1">
    <citation type="submission" date="2021-01" db="EMBL/GenBank/DDBJ databases">
        <title>Whole genome shotgun sequence of Planobispora rosea NBRC 15558.</title>
        <authorList>
            <person name="Komaki H."/>
            <person name="Tamura T."/>
        </authorList>
    </citation>
    <scope>NUCLEOTIDE SEQUENCE</scope>
    <source>
        <strain evidence="5">NBRC 15558</strain>
    </source>
</reference>
<feature type="region of interest" description="Disordered" evidence="3">
    <location>
        <begin position="121"/>
        <end position="177"/>
    </location>
</feature>
<dbReference type="Pfam" id="PF01740">
    <property type="entry name" value="STAS"/>
    <property type="match status" value="1"/>
</dbReference>
<dbReference type="Gene3D" id="3.30.750.24">
    <property type="entry name" value="STAS domain"/>
    <property type="match status" value="1"/>
</dbReference>
<organism evidence="5 6">
    <name type="scientific">Planobispora rosea</name>
    <dbReference type="NCBI Taxonomy" id="35762"/>
    <lineage>
        <taxon>Bacteria</taxon>
        <taxon>Bacillati</taxon>
        <taxon>Actinomycetota</taxon>
        <taxon>Actinomycetes</taxon>
        <taxon>Streptosporangiales</taxon>
        <taxon>Streptosporangiaceae</taxon>
        <taxon>Planobispora</taxon>
    </lineage>
</organism>
<evidence type="ECO:0000313" key="5">
    <source>
        <dbReference type="EMBL" id="GIH83200.1"/>
    </source>
</evidence>
<dbReference type="Proteomes" id="UP000655044">
    <property type="component" value="Unassembled WGS sequence"/>
</dbReference>
<dbReference type="InterPro" id="IPR002645">
    <property type="entry name" value="STAS_dom"/>
</dbReference>
<evidence type="ECO:0000259" key="4">
    <source>
        <dbReference type="PROSITE" id="PS50801"/>
    </source>
</evidence>
<accession>A0A8J3RYZ6</accession>
<feature type="compositionally biased region" description="Low complexity" evidence="3">
    <location>
        <begin position="121"/>
        <end position="151"/>
    </location>
</feature>
<dbReference type="InterPro" id="IPR036513">
    <property type="entry name" value="STAS_dom_sf"/>
</dbReference>
<comment type="similarity">
    <text evidence="1 2">Belongs to the anti-sigma-factor antagonist family.</text>
</comment>